<reference evidence="2 3" key="1">
    <citation type="journal article" date="2018" name="BMC Genomics">
        <title>The genome of Naegleria lovaniensis, the basis for a comparative approach to unravel pathogenicity factors of the human pathogenic amoeba N. fowleri.</title>
        <authorList>
            <person name="Liechti N."/>
            <person name="Schurch N."/>
            <person name="Bruggmann R."/>
            <person name="Wittwer M."/>
        </authorList>
    </citation>
    <scope>NUCLEOTIDE SEQUENCE [LARGE SCALE GENOMIC DNA]</scope>
    <source>
        <strain evidence="2 3">ATCC 30569</strain>
    </source>
</reference>
<proteinExistence type="predicted"/>
<dbReference type="EMBL" id="PYSW02000009">
    <property type="protein sequence ID" value="KAG2388820.1"/>
    <property type="molecule type" value="Genomic_DNA"/>
</dbReference>
<keyword evidence="3" id="KW-1185">Reference proteome</keyword>
<organism evidence="2 3">
    <name type="scientific">Naegleria lovaniensis</name>
    <name type="common">Amoeba</name>
    <dbReference type="NCBI Taxonomy" id="51637"/>
    <lineage>
        <taxon>Eukaryota</taxon>
        <taxon>Discoba</taxon>
        <taxon>Heterolobosea</taxon>
        <taxon>Tetramitia</taxon>
        <taxon>Eutetramitia</taxon>
        <taxon>Vahlkampfiidae</taxon>
        <taxon>Naegleria</taxon>
    </lineage>
</organism>
<dbReference type="Proteomes" id="UP000816034">
    <property type="component" value="Unassembled WGS sequence"/>
</dbReference>
<evidence type="ECO:0000256" key="1">
    <source>
        <dbReference type="SAM" id="Phobius"/>
    </source>
</evidence>
<dbReference type="RefSeq" id="XP_044552812.1">
    <property type="nucleotide sequence ID" value="XM_044692024.1"/>
</dbReference>
<protein>
    <submittedName>
        <fullName evidence="2">Uncharacterized protein</fullName>
    </submittedName>
</protein>
<dbReference type="AlphaFoldDB" id="A0AA88GTX5"/>
<evidence type="ECO:0000313" key="3">
    <source>
        <dbReference type="Proteomes" id="UP000816034"/>
    </source>
</evidence>
<feature type="transmembrane region" description="Helical" evidence="1">
    <location>
        <begin position="262"/>
        <end position="290"/>
    </location>
</feature>
<keyword evidence="1" id="KW-0472">Membrane</keyword>
<gene>
    <name evidence="2" type="ORF">C9374_000259</name>
</gene>
<evidence type="ECO:0000313" key="2">
    <source>
        <dbReference type="EMBL" id="KAG2388820.1"/>
    </source>
</evidence>
<sequence>MSQPSMVQQDTTTLPITHTLESVDSTTRTTPMNEVHATSTAPNQDPALVVHEIHHVENSNNTAPQAMLNPNCQTPNYYMNTVTVSTPEQQQNHAVIYHIQPATGADLSMNQTTIVMPPSDQQGSVYIPPQGSQPFAHLPPETPGVCFPMVNHPYAPDPSLHSWQPQPFTKLPLPKPTPYPYRNRLYAPQVGQHLQNLQESKPVLPTTTFQSDMKKNNGVYELNLKRKNALLAILFGACGYGNDLCNCSGGSSYVGGDLGEGVIIFIVIILVFIVILMLIYIIVVIVRLCLEKTKIVKFNDEKRSIEFSTCKRFFFPSFFRSTSVYSYDDVVNVVHVIKLLGHRIVLITKDGVHHDLTRPSGLKGLDAVSGVNFLREFLALRGVCLQQ</sequence>
<keyword evidence="1" id="KW-0812">Transmembrane</keyword>
<name>A0AA88GTX5_NAELO</name>
<keyword evidence="1" id="KW-1133">Transmembrane helix</keyword>
<comment type="caution">
    <text evidence="2">The sequence shown here is derived from an EMBL/GenBank/DDBJ whole genome shotgun (WGS) entry which is preliminary data.</text>
</comment>
<accession>A0AA88GTX5</accession>
<dbReference type="GeneID" id="68092721"/>